<reference evidence="2" key="1">
    <citation type="submission" date="2023-02" db="EMBL/GenBank/DDBJ databases">
        <title>Nocardiopsis ansamitocini NBRC 112285.</title>
        <authorList>
            <person name="Ichikawa N."/>
            <person name="Sato H."/>
            <person name="Tonouchi N."/>
        </authorList>
    </citation>
    <scope>NUCLEOTIDE SEQUENCE</scope>
    <source>
        <strain evidence="2">NBRC 112285</strain>
    </source>
</reference>
<evidence type="ECO:0000256" key="1">
    <source>
        <dbReference type="SAM" id="Phobius"/>
    </source>
</evidence>
<keyword evidence="1" id="KW-1133">Transmembrane helix</keyword>
<feature type="transmembrane region" description="Helical" evidence="1">
    <location>
        <begin position="26"/>
        <end position="43"/>
    </location>
</feature>
<accession>A0A9W6UIA2</accession>
<comment type="caution">
    <text evidence="2">The sequence shown here is derived from an EMBL/GenBank/DDBJ whole genome shotgun (WGS) entry which is preliminary data.</text>
</comment>
<keyword evidence="1" id="KW-0472">Membrane</keyword>
<evidence type="ECO:0000313" key="2">
    <source>
        <dbReference type="EMBL" id="GLU46850.1"/>
    </source>
</evidence>
<dbReference type="EMBL" id="BSQG01000001">
    <property type="protein sequence ID" value="GLU46850.1"/>
    <property type="molecule type" value="Genomic_DNA"/>
</dbReference>
<organism evidence="2 3">
    <name type="scientific">Nocardiopsis ansamitocini</name>
    <dbReference type="NCBI Taxonomy" id="1670832"/>
    <lineage>
        <taxon>Bacteria</taxon>
        <taxon>Bacillati</taxon>
        <taxon>Actinomycetota</taxon>
        <taxon>Actinomycetes</taxon>
        <taxon>Streptosporangiales</taxon>
        <taxon>Nocardiopsidaceae</taxon>
        <taxon>Nocardiopsis</taxon>
    </lineage>
</organism>
<proteinExistence type="predicted"/>
<name>A0A9W6UIA2_9ACTN</name>
<dbReference type="AlphaFoldDB" id="A0A9W6UIA2"/>
<protein>
    <submittedName>
        <fullName evidence="2">Uncharacterized protein</fullName>
    </submittedName>
</protein>
<evidence type="ECO:0000313" key="3">
    <source>
        <dbReference type="Proteomes" id="UP001165092"/>
    </source>
</evidence>
<sequence>MIGMQTQAPQLAQSANIVASTVTPGVLGFIVIALIGGALYFLMRNMNKHLAVMRASDFGAEPAPTAGDDKDKTE</sequence>
<gene>
    <name evidence="2" type="ORF">Nans01_12010</name>
</gene>
<keyword evidence="3" id="KW-1185">Reference proteome</keyword>
<dbReference type="Proteomes" id="UP001165092">
    <property type="component" value="Unassembled WGS sequence"/>
</dbReference>
<keyword evidence="1" id="KW-0812">Transmembrane</keyword>